<evidence type="ECO:0000313" key="1">
    <source>
        <dbReference type="EMBL" id="KAJ4976075.1"/>
    </source>
</evidence>
<comment type="caution">
    <text evidence="1">The sequence shown here is derived from an EMBL/GenBank/DDBJ whole genome shotgun (WGS) entry which is preliminary data.</text>
</comment>
<proteinExistence type="predicted"/>
<name>A0A9Q0QXU4_9MAGN</name>
<sequence>MASATRLVTPSTTTASVLTLQAKVTPILASTLAVRSALTSPATVITMAPLQGSGTPCLGSNVPIVAPPSIGTSTALTKFVNYIKVTMHHHVGLQRRLRSTEKMRNDTMKVCRAYTEEIKSLTDELKVAKDLAIDDKKKADLEKADLKTELSA</sequence>
<accession>A0A9Q0QXU4</accession>
<reference evidence="1" key="1">
    <citation type="journal article" date="2023" name="Plant J.">
        <title>The genome of the king protea, Protea cynaroides.</title>
        <authorList>
            <person name="Chang J."/>
            <person name="Duong T.A."/>
            <person name="Schoeman C."/>
            <person name="Ma X."/>
            <person name="Roodt D."/>
            <person name="Barker N."/>
            <person name="Li Z."/>
            <person name="Van de Peer Y."/>
            <person name="Mizrachi E."/>
        </authorList>
    </citation>
    <scope>NUCLEOTIDE SEQUENCE</scope>
    <source>
        <tissue evidence="1">Young leaves</tissue>
    </source>
</reference>
<organism evidence="1 2">
    <name type="scientific">Protea cynaroides</name>
    <dbReference type="NCBI Taxonomy" id="273540"/>
    <lineage>
        <taxon>Eukaryota</taxon>
        <taxon>Viridiplantae</taxon>
        <taxon>Streptophyta</taxon>
        <taxon>Embryophyta</taxon>
        <taxon>Tracheophyta</taxon>
        <taxon>Spermatophyta</taxon>
        <taxon>Magnoliopsida</taxon>
        <taxon>Proteales</taxon>
        <taxon>Proteaceae</taxon>
        <taxon>Protea</taxon>
    </lineage>
</organism>
<keyword evidence="2" id="KW-1185">Reference proteome</keyword>
<evidence type="ECO:0000313" key="2">
    <source>
        <dbReference type="Proteomes" id="UP001141806"/>
    </source>
</evidence>
<dbReference type="Proteomes" id="UP001141806">
    <property type="component" value="Unassembled WGS sequence"/>
</dbReference>
<protein>
    <submittedName>
        <fullName evidence="1">Uncharacterized protein</fullName>
    </submittedName>
</protein>
<gene>
    <name evidence="1" type="ORF">NE237_001181</name>
</gene>
<dbReference type="AlphaFoldDB" id="A0A9Q0QXU4"/>
<dbReference type="EMBL" id="JAMYWD010000003">
    <property type="protein sequence ID" value="KAJ4976075.1"/>
    <property type="molecule type" value="Genomic_DNA"/>
</dbReference>